<keyword evidence="3" id="KW-1185">Reference proteome</keyword>
<evidence type="ECO:0000313" key="2">
    <source>
        <dbReference type="EMBL" id="MBL7261606.1"/>
    </source>
</evidence>
<evidence type="ECO:0000313" key="3">
    <source>
        <dbReference type="Proteomes" id="UP000598996"/>
    </source>
</evidence>
<dbReference type="Proteomes" id="UP000598996">
    <property type="component" value="Unassembled WGS sequence"/>
</dbReference>
<organism evidence="2 3">
    <name type="scientific">Paractinoplanes lichenicola</name>
    <dbReference type="NCBI Taxonomy" id="2802976"/>
    <lineage>
        <taxon>Bacteria</taxon>
        <taxon>Bacillati</taxon>
        <taxon>Actinomycetota</taxon>
        <taxon>Actinomycetes</taxon>
        <taxon>Micromonosporales</taxon>
        <taxon>Micromonosporaceae</taxon>
        <taxon>Paractinoplanes</taxon>
    </lineage>
</organism>
<reference evidence="2 3" key="1">
    <citation type="submission" date="2021-01" db="EMBL/GenBank/DDBJ databases">
        <title>Actinoplanes sp. nov. LDG1-01 isolated from lichen.</title>
        <authorList>
            <person name="Saeng-In P."/>
            <person name="Phongsopitanun W."/>
            <person name="Kanchanasin P."/>
            <person name="Yuki M."/>
            <person name="Kudo T."/>
            <person name="Ohkuma M."/>
            <person name="Tanasupawat S."/>
        </authorList>
    </citation>
    <scope>NUCLEOTIDE SEQUENCE [LARGE SCALE GENOMIC DNA]</scope>
    <source>
        <strain evidence="2 3">LDG1-01</strain>
    </source>
</reference>
<proteinExistence type="predicted"/>
<gene>
    <name evidence="2" type="ORF">JKJ07_45740</name>
</gene>
<feature type="transmembrane region" description="Helical" evidence="1">
    <location>
        <begin position="137"/>
        <end position="162"/>
    </location>
</feature>
<feature type="transmembrane region" description="Helical" evidence="1">
    <location>
        <begin position="182"/>
        <end position="199"/>
    </location>
</feature>
<protein>
    <submittedName>
        <fullName evidence="2">Uncharacterized protein</fullName>
    </submittedName>
</protein>
<keyword evidence="1" id="KW-1133">Transmembrane helix</keyword>
<name>A0ABS1W4E2_9ACTN</name>
<dbReference type="EMBL" id="JAENHO010000020">
    <property type="protein sequence ID" value="MBL7261606.1"/>
    <property type="molecule type" value="Genomic_DNA"/>
</dbReference>
<sequence length="216" mass="24313">MFDQWRRRRAIQRVRPGDGRPLKRFRWWQLLTRSLFYLPPDAGAGRPAEYAVDVHHMRSENEGGDIGAHLYRDGRRQARSVLPAIFTVEGGEIQVAATTFGLRRCHFVTGDGSERQLVPDPRSGEGRRARLDRERPLLSRAIGAFSLLVLLVAAILALPQLVESLSRIPPVADRWGVFTSPLRLPAWFNVGLAVVAAVASTERALRLRYNAWLDDA</sequence>
<keyword evidence="1" id="KW-0812">Transmembrane</keyword>
<evidence type="ECO:0000256" key="1">
    <source>
        <dbReference type="SAM" id="Phobius"/>
    </source>
</evidence>
<comment type="caution">
    <text evidence="2">The sequence shown here is derived from an EMBL/GenBank/DDBJ whole genome shotgun (WGS) entry which is preliminary data.</text>
</comment>
<accession>A0ABS1W4E2</accession>
<keyword evidence="1" id="KW-0472">Membrane</keyword>